<dbReference type="AlphaFoldDB" id="A0A099KWC3"/>
<accession>A0A099KWC3</accession>
<dbReference type="Pfam" id="PF00990">
    <property type="entry name" value="GGDEF"/>
    <property type="match status" value="1"/>
</dbReference>
<evidence type="ECO:0000256" key="2">
    <source>
        <dbReference type="PROSITE-ProRule" id="PRU00169"/>
    </source>
</evidence>
<evidence type="ECO:0000313" key="6">
    <source>
        <dbReference type="Proteomes" id="UP000029868"/>
    </source>
</evidence>
<reference evidence="5 6" key="1">
    <citation type="submission" date="2014-08" db="EMBL/GenBank/DDBJ databases">
        <title>Genomic and Phenotypic Diversity of Colwellia psychrerythraea strains from Disparate Marine Basins.</title>
        <authorList>
            <person name="Techtmann S.M."/>
            <person name="Stelling S.C."/>
            <person name="Utturkar S.M."/>
            <person name="Alshibli N."/>
            <person name="Harris A."/>
            <person name="Brown S.D."/>
            <person name="Hazen T.C."/>
        </authorList>
    </citation>
    <scope>NUCLEOTIDE SEQUENCE [LARGE SCALE GENOMIC DNA]</scope>
    <source>
        <strain evidence="5 6">GAB14E</strain>
    </source>
</reference>
<feature type="domain" description="Response regulatory" evidence="3">
    <location>
        <begin position="4"/>
        <end position="122"/>
    </location>
</feature>
<comment type="caution">
    <text evidence="5">The sequence shown here is derived from an EMBL/GenBank/DDBJ whole genome shotgun (WGS) entry which is preliminary data.</text>
</comment>
<dbReference type="FunFam" id="3.30.70.270:FF:000001">
    <property type="entry name" value="Diguanylate cyclase domain protein"/>
    <property type="match status" value="1"/>
</dbReference>
<evidence type="ECO:0000256" key="1">
    <source>
        <dbReference type="ARBA" id="ARBA00001946"/>
    </source>
</evidence>
<dbReference type="NCBIfam" id="TIGR00254">
    <property type="entry name" value="GGDEF"/>
    <property type="match status" value="1"/>
</dbReference>
<dbReference type="PROSITE" id="PS50110">
    <property type="entry name" value="RESPONSE_REGULATORY"/>
    <property type="match status" value="1"/>
</dbReference>
<dbReference type="GO" id="GO:0000160">
    <property type="term" value="P:phosphorelay signal transduction system"/>
    <property type="evidence" value="ECO:0007669"/>
    <property type="project" value="InterPro"/>
</dbReference>
<dbReference type="InterPro" id="IPR001789">
    <property type="entry name" value="Sig_transdc_resp-reg_receiver"/>
</dbReference>
<dbReference type="EMBL" id="JQEC01000021">
    <property type="protein sequence ID" value="KGJ93953.1"/>
    <property type="molecule type" value="Genomic_DNA"/>
</dbReference>
<evidence type="ECO:0000259" key="3">
    <source>
        <dbReference type="PROSITE" id="PS50110"/>
    </source>
</evidence>
<dbReference type="OrthoDB" id="9812260at2"/>
<protein>
    <submittedName>
        <fullName evidence="5">Response regulator receiver modulated diguanylate cyclase</fullName>
    </submittedName>
</protein>
<dbReference type="InterPro" id="IPR029787">
    <property type="entry name" value="Nucleotide_cyclase"/>
</dbReference>
<keyword evidence="2" id="KW-0597">Phosphoprotein</keyword>
<dbReference type="Proteomes" id="UP000029868">
    <property type="component" value="Unassembled WGS sequence"/>
</dbReference>
<dbReference type="InterPro" id="IPR011006">
    <property type="entry name" value="CheY-like_superfamily"/>
</dbReference>
<feature type="modified residue" description="4-aspartylphosphate" evidence="2">
    <location>
        <position position="54"/>
    </location>
</feature>
<proteinExistence type="predicted"/>
<comment type="cofactor">
    <cofactor evidence="1">
        <name>Mg(2+)</name>
        <dbReference type="ChEBI" id="CHEBI:18420"/>
    </cofactor>
</comment>
<dbReference type="PANTHER" id="PTHR46663:SF2">
    <property type="entry name" value="GGDEF DOMAIN-CONTAINING PROTEIN"/>
    <property type="match status" value="1"/>
</dbReference>
<sequence length="315" mass="35536">MRPEILIVDDINSNLLALKHLLKGFEADLITADSGHKALSCAISATRLALILLDVQMPEIDGYQVARLLKGEEQTKNIPIIFVTAISREEDQILKGYSYGAVDYLTKPIVPEILQSKVRVFLDLWLLRAGLQQEIEKRIEVEQHISYLAHHDELTGLPNRRGLINAFDEQINRATRFNKKVILLMIDLDKFKQVNDLFGHEAGDFTLREAAGRIKSLIRQYDTFARVGGDEFIVLMSEIENTDIVQRKIDQVILKKIGQTISYQGHSIKIGASVGMAIFPTHGRSIDELTRHADDAMYQAKQAGGNQLHIFNPLQ</sequence>
<dbReference type="InterPro" id="IPR052163">
    <property type="entry name" value="DGC-Regulatory_Protein"/>
</dbReference>
<dbReference type="SUPFAM" id="SSF55073">
    <property type="entry name" value="Nucleotide cyclase"/>
    <property type="match status" value="1"/>
</dbReference>
<gene>
    <name evidence="5" type="ORF">GAB14E_2508</name>
</gene>
<organism evidence="5 6">
    <name type="scientific">Colwellia psychrerythraea</name>
    <name type="common">Vibrio psychroerythus</name>
    <dbReference type="NCBI Taxonomy" id="28229"/>
    <lineage>
        <taxon>Bacteria</taxon>
        <taxon>Pseudomonadati</taxon>
        <taxon>Pseudomonadota</taxon>
        <taxon>Gammaproteobacteria</taxon>
        <taxon>Alteromonadales</taxon>
        <taxon>Colwelliaceae</taxon>
        <taxon>Colwellia</taxon>
    </lineage>
</organism>
<dbReference type="SUPFAM" id="SSF52172">
    <property type="entry name" value="CheY-like"/>
    <property type="match status" value="1"/>
</dbReference>
<name>A0A099KWC3_COLPS</name>
<dbReference type="RefSeq" id="WP_033082158.1">
    <property type="nucleotide sequence ID" value="NZ_JQEC01000021.1"/>
</dbReference>
<dbReference type="CDD" id="cd01949">
    <property type="entry name" value="GGDEF"/>
    <property type="match status" value="1"/>
</dbReference>
<evidence type="ECO:0000259" key="4">
    <source>
        <dbReference type="PROSITE" id="PS50887"/>
    </source>
</evidence>
<dbReference type="GO" id="GO:0003824">
    <property type="term" value="F:catalytic activity"/>
    <property type="evidence" value="ECO:0007669"/>
    <property type="project" value="UniProtKB-ARBA"/>
</dbReference>
<dbReference type="InterPro" id="IPR000160">
    <property type="entry name" value="GGDEF_dom"/>
</dbReference>
<dbReference type="Gene3D" id="3.30.70.270">
    <property type="match status" value="1"/>
</dbReference>
<dbReference type="SMART" id="SM00267">
    <property type="entry name" value="GGDEF"/>
    <property type="match status" value="1"/>
</dbReference>
<dbReference type="SMART" id="SM00448">
    <property type="entry name" value="REC"/>
    <property type="match status" value="1"/>
</dbReference>
<dbReference type="PROSITE" id="PS50887">
    <property type="entry name" value="GGDEF"/>
    <property type="match status" value="1"/>
</dbReference>
<dbReference type="Pfam" id="PF00072">
    <property type="entry name" value="Response_reg"/>
    <property type="match status" value="1"/>
</dbReference>
<dbReference type="InterPro" id="IPR043128">
    <property type="entry name" value="Rev_trsase/Diguanyl_cyclase"/>
</dbReference>
<dbReference type="PANTHER" id="PTHR46663">
    <property type="entry name" value="DIGUANYLATE CYCLASE DGCT-RELATED"/>
    <property type="match status" value="1"/>
</dbReference>
<dbReference type="PATRIC" id="fig|28229.3.peg.2131"/>
<dbReference type="Gene3D" id="3.40.50.2300">
    <property type="match status" value="1"/>
</dbReference>
<feature type="domain" description="GGDEF" evidence="4">
    <location>
        <begin position="179"/>
        <end position="313"/>
    </location>
</feature>
<evidence type="ECO:0000313" key="5">
    <source>
        <dbReference type="EMBL" id="KGJ93953.1"/>
    </source>
</evidence>